<dbReference type="InterPro" id="IPR002048">
    <property type="entry name" value="EF_hand_dom"/>
</dbReference>
<evidence type="ECO:0000259" key="13">
    <source>
        <dbReference type="PROSITE" id="PS51468"/>
    </source>
</evidence>
<dbReference type="SUPFAM" id="SSF53300">
    <property type="entry name" value="vWA-like"/>
    <property type="match status" value="1"/>
</dbReference>
<dbReference type="InterPro" id="IPR036616">
    <property type="entry name" value="Poly(ADP-ribose)pol_reg_dom_sf"/>
</dbReference>
<keyword evidence="3 8" id="KW-0808">Transferase</keyword>
<keyword evidence="7" id="KW-0539">Nucleus</keyword>
<evidence type="ECO:0000313" key="14">
    <source>
        <dbReference type="EMBL" id="CAF1001243.1"/>
    </source>
</evidence>
<proteinExistence type="predicted"/>
<feature type="domain" description="PARP alpha-helical" evidence="12">
    <location>
        <begin position="74"/>
        <end position="191"/>
    </location>
</feature>
<dbReference type="InterPro" id="IPR012317">
    <property type="entry name" value="Poly(ADP-ribose)pol_cat_dom"/>
</dbReference>
<dbReference type="PROSITE" id="PS50234">
    <property type="entry name" value="VWFA"/>
    <property type="match status" value="1"/>
</dbReference>
<dbReference type="AlphaFoldDB" id="A0A814GTQ5"/>
<dbReference type="InterPro" id="IPR013694">
    <property type="entry name" value="VIT"/>
</dbReference>
<evidence type="ECO:0000256" key="1">
    <source>
        <dbReference type="ARBA" id="ARBA00004123"/>
    </source>
</evidence>
<dbReference type="Pfam" id="PF08487">
    <property type="entry name" value="VIT"/>
    <property type="match status" value="1"/>
</dbReference>
<dbReference type="OrthoDB" id="1729737at2759"/>
<dbReference type="PANTHER" id="PTHR46530">
    <property type="entry name" value="PROTEIN MONO-ADP-RIBOSYLTRANSFERASE PARP4"/>
    <property type="match status" value="1"/>
</dbReference>
<dbReference type="GO" id="GO:0005634">
    <property type="term" value="C:nucleus"/>
    <property type="evidence" value="ECO:0007669"/>
    <property type="project" value="UniProtKB-SubCell"/>
</dbReference>
<sequence>MFQETFALKFFDKNPNAIFGKSANQTTIQYMFSDDVNEQQQLFSTYYNRIALMPKITRVKNMLPNELGSKLLLRLLWHSRIDTQLIDDNICQLVESIWLESIGDLQQMLSIQPNEITLKNIVEAEAILLEQKRLLDNNESRMSNEIYSKFYSFIPHNSNFQLDLNNRQILREKMDLCQILRDMLTVNEITNWNIKAPIEAKYRSLKCYIKTIDKDSIEYTKISNMVHSSTDTNEQVIIHNIFDITRQTETINFKTDLHNQRYLFHGSKYSNFLGILSRGLLMPKIVVNEFGGLRSDIGHLGYGLYFSDSISTSLKYTVKSSQNGKRLLCICNVALGNSANYYSYSCDLTQPPENYHSVHGVKLTNKDHSMFKDNEYVIYNLDQQRLLYIVEVSWKPHDIISNIPALLPIVRDQTETLSYPQMSIPEIPELIEDEAIQIAEQNYGLICPGSGQRLPLKAFHIRAQLVDVTAEVVLYQLYHNNSSRPIEAKYVFPLDEHSTVCAFEAYINNKVIVGVVKEKEQARKEYRQAIEKGHGGYLMDQEQPEIFSVSVGNLPANCEVVIKITYVAELPIENDDVVFRLPAKVAAWQSKMAIDDHNQTLLPSIGITTDSVAINQIQFSLKLSIQMPYDIEKIFSPTHRIRRKVTDCQAMIELIDNIFDKDFILTIKLKTINIPRMLVETYPNSESKACMLTFYPKFDYQTNSNITEIIYLIDVSNSMDGKAVKQAKQLAHLFISNMTINDNILFNIVTFGSDNDECFPISYPGTKENLDKAKHFVLHSIVHRGNTDLFPVLTNYSLLPSKSGRNFVLISDGHLNDIKSIILLLKQQQMSHDRCFTCSVGDTANKHALKQLTNCTDSGGGLATVFDTNYRSKWKTKVLNILENIRQPCVNGIVIDWHNDELDENNNYQFFKAPSHINSLFNGMRLTVYGFINNCYKVTLKANINGHELRTTVFSNKMTETTGKILHCLTARAIIDDWENGLLNMDDTTNELIKSQYKQHIIDLSTKYSIVSPFTSFVAIEERNKDDDKQVKQGVRLLDIMLKNDTDLLPYIVWDGEKSQSALLKEKLVQIKKLIECASIPSKSQLCPELLALCKSVSYRQGQEKFDAMLTLIETYYYSLKNYEEARQLLKQLKNDVKAEIDTSTWEERTEMENRMSTIEYLFGEILPEVSPGKTMGKPIVHDLLVEEQIAEFQEAFSLFDKDGDGTITTKVLGTVMRSLGQNPTEYELQDMINEVDADEYELPIAKSVFLIAKQAKPKLNMP</sequence>
<gene>
    <name evidence="14" type="ORF">GPM918_LOCUS13769</name>
    <name evidence="15" type="ORF">SRO942_LOCUS13769</name>
</gene>
<keyword evidence="6 8" id="KW-0520">NAD</keyword>
<comment type="subcellular location">
    <subcellularLocation>
        <location evidence="1">Nucleus</location>
    </subcellularLocation>
</comment>
<dbReference type="Pfam" id="PF13768">
    <property type="entry name" value="VWA_3"/>
    <property type="match status" value="1"/>
</dbReference>
<dbReference type="InterPro" id="IPR036465">
    <property type="entry name" value="vWFA_dom_sf"/>
</dbReference>
<dbReference type="GO" id="GO:0016779">
    <property type="term" value="F:nucleotidyltransferase activity"/>
    <property type="evidence" value="ECO:0007669"/>
    <property type="project" value="UniProtKB-KW"/>
</dbReference>
<dbReference type="Gene3D" id="1.10.238.10">
    <property type="entry name" value="EF-hand"/>
    <property type="match status" value="1"/>
</dbReference>
<evidence type="ECO:0000256" key="7">
    <source>
        <dbReference type="ARBA" id="ARBA00023242"/>
    </source>
</evidence>
<dbReference type="SMART" id="SM00327">
    <property type="entry name" value="VWA"/>
    <property type="match status" value="1"/>
</dbReference>
<dbReference type="GO" id="GO:0003950">
    <property type="term" value="F:NAD+ poly-ADP-ribosyltransferase activity"/>
    <property type="evidence" value="ECO:0007669"/>
    <property type="project" value="UniProtKB-UniRule"/>
</dbReference>
<evidence type="ECO:0000259" key="10">
    <source>
        <dbReference type="PROSITE" id="PS50234"/>
    </source>
</evidence>
<dbReference type="SUPFAM" id="SSF47587">
    <property type="entry name" value="Domain of poly(ADP-ribose) polymerase"/>
    <property type="match status" value="1"/>
</dbReference>
<protein>
    <recommendedName>
        <fullName evidence="8">Poly [ADP-ribose] polymerase</fullName>
        <shortName evidence="8">PARP</shortName>
        <ecNumber evidence="8">2.4.2.-</ecNumber>
    </recommendedName>
</protein>
<name>A0A814GTQ5_9BILA</name>
<evidence type="ECO:0000256" key="3">
    <source>
        <dbReference type="ARBA" id="ARBA00022679"/>
    </source>
</evidence>
<evidence type="ECO:0000256" key="6">
    <source>
        <dbReference type="ARBA" id="ARBA00023027"/>
    </source>
</evidence>
<dbReference type="InterPro" id="IPR031273">
    <property type="entry name" value="PARP4"/>
</dbReference>
<dbReference type="SUPFAM" id="SSF47473">
    <property type="entry name" value="EF-hand"/>
    <property type="match status" value="1"/>
</dbReference>
<feature type="domain" description="VWFA" evidence="10">
    <location>
        <begin position="708"/>
        <end position="885"/>
    </location>
</feature>
<dbReference type="SUPFAM" id="SSF56399">
    <property type="entry name" value="ADP-ribosylation"/>
    <property type="match status" value="1"/>
</dbReference>
<dbReference type="EMBL" id="CAJOBC010003215">
    <property type="protein sequence ID" value="CAF3772660.1"/>
    <property type="molecule type" value="Genomic_DNA"/>
</dbReference>
<evidence type="ECO:0000256" key="5">
    <source>
        <dbReference type="ARBA" id="ARBA00022737"/>
    </source>
</evidence>
<dbReference type="Pfam" id="PF13499">
    <property type="entry name" value="EF-hand_7"/>
    <property type="match status" value="1"/>
</dbReference>
<dbReference type="InterPro" id="IPR002035">
    <property type="entry name" value="VWF_A"/>
</dbReference>
<dbReference type="Gene3D" id="1.20.142.10">
    <property type="entry name" value="Poly(ADP-ribose) polymerase, regulatory domain"/>
    <property type="match status" value="1"/>
</dbReference>
<feature type="domain" description="EF-hand" evidence="9">
    <location>
        <begin position="1188"/>
        <end position="1223"/>
    </location>
</feature>
<evidence type="ECO:0000259" key="9">
    <source>
        <dbReference type="PROSITE" id="PS50222"/>
    </source>
</evidence>
<evidence type="ECO:0000259" key="11">
    <source>
        <dbReference type="PROSITE" id="PS51059"/>
    </source>
</evidence>
<evidence type="ECO:0000313" key="16">
    <source>
        <dbReference type="Proteomes" id="UP000663829"/>
    </source>
</evidence>
<evidence type="ECO:0000256" key="8">
    <source>
        <dbReference type="RuleBase" id="RU362114"/>
    </source>
</evidence>
<keyword evidence="16" id="KW-1185">Reference proteome</keyword>
<dbReference type="Pfam" id="PF00644">
    <property type="entry name" value="PARP"/>
    <property type="match status" value="1"/>
</dbReference>
<reference evidence="14" key="1">
    <citation type="submission" date="2021-02" db="EMBL/GenBank/DDBJ databases">
        <authorList>
            <person name="Nowell W R."/>
        </authorList>
    </citation>
    <scope>NUCLEOTIDE SEQUENCE</scope>
</reference>
<evidence type="ECO:0000259" key="12">
    <source>
        <dbReference type="PROSITE" id="PS51060"/>
    </source>
</evidence>
<dbReference type="Proteomes" id="UP000663829">
    <property type="component" value="Unassembled WGS sequence"/>
</dbReference>
<dbReference type="PROSITE" id="PS51060">
    <property type="entry name" value="PARP_ALPHA_HD"/>
    <property type="match status" value="1"/>
</dbReference>
<dbReference type="FunFam" id="1.10.238.10:FF:000527">
    <property type="entry name" value="Calmodulin-3"/>
    <property type="match status" value="1"/>
</dbReference>
<dbReference type="EMBL" id="CAJNOQ010003215">
    <property type="protein sequence ID" value="CAF1001243.1"/>
    <property type="molecule type" value="Genomic_DNA"/>
</dbReference>
<feature type="domain" description="VIT" evidence="13">
    <location>
        <begin position="440"/>
        <end position="568"/>
    </location>
</feature>
<dbReference type="InterPro" id="IPR004102">
    <property type="entry name" value="Poly(ADP-ribose)pol_reg_dom"/>
</dbReference>
<dbReference type="SMART" id="SM00609">
    <property type="entry name" value="VIT"/>
    <property type="match status" value="1"/>
</dbReference>
<dbReference type="Gene3D" id="3.40.50.410">
    <property type="entry name" value="von Willebrand factor, type A domain"/>
    <property type="match status" value="1"/>
</dbReference>
<dbReference type="GO" id="GO:0005737">
    <property type="term" value="C:cytoplasm"/>
    <property type="evidence" value="ECO:0007669"/>
    <property type="project" value="TreeGrafter"/>
</dbReference>
<dbReference type="Proteomes" id="UP000681722">
    <property type="component" value="Unassembled WGS sequence"/>
</dbReference>
<dbReference type="EC" id="2.4.2.-" evidence="8"/>
<dbReference type="Gene3D" id="3.90.228.10">
    <property type="match status" value="1"/>
</dbReference>
<dbReference type="InterPro" id="IPR011992">
    <property type="entry name" value="EF-hand-dom_pair"/>
</dbReference>
<organism evidence="14 16">
    <name type="scientific">Didymodactylos carnosus</name>
    <dbReference type="NCBI Taxonomy" id="1234261"/>
    <lineage>
        <taxon>Eukaryota</taxon>
        <taxon>Metazoa</taxon>
        <taxon>Spiralia</taxon>
        <taxon>Gnathifera</taxon>
        <taxon>Rotifera</taxon>
        <taxon>Eurotatoria</taxon>
        <taxon>Bdelloidea</taxon>
        <taxon>Philodinida</taxon>
        <taxon>Philodinidae</taxon>
        <taxon>Didymodactylos</taxon>
    </lineage>
</organism>
<dbReference type="PROSITE" id="PS51059">
    <property type="entry name" value="PARP_CATALYTIC"/>
    <property type="match status" value="1"/>
</dbReference>
<evidence type="ECO:0000256" key="2">
    <source>
        <dbReference type="ARBA" id="ARBA00022676"/>
    </source>
</evidence>
<keyword evidence="5" id="KW-0677">Repeat</keyword>
<evidence type="ECO:0000256" key="4">
    <source>
        <dbReference type="ARBA" id="ARBA00022695"/>
    </source>
</evidence>
<dbReference type="PROSITE" id="PS50222">
    <property type="entry name" value="EF_HAND_2"/>
    <property type="match status" value="1"/>
</dbReference>
<dbReference type="GO" id="GO:0005509">
    <property type="term" value="F:calcium ion binding"/>
    <property type="evidence" value="ECO:0007669"/>
    <property type="project" value="InterPro"/>
</dbReference>
<evidence type="ECO:0000313" key="15">
    <source>
        <dbReference type="EMBL" id="CAF3772660.1"/>
    </source>
</evidence>
<dbReference type="CDD" id="cd00051">
    <property type="entry name" value="EFh"/>
    <property type="match status" value="1"/>
</dbReference>
<comment type="caution">
    <text evidence="14">The sequence shown here is derived from an EMBL/GenBank/DDBJ whole genome shotgun (WGS) entry which is preliminary data.</text>
</comment>
<dbReference type="PANTHER" id="PTHR46530:SF1">
    <property type="entry name" value="PROTEIN MONO-ADP-RIBOSYLTRANSFERASE PARP4"/>
    <property type="match status" value="1"/>
</dbReference>
<dbReference type="PROSITE" id="PS51468">
    <property type="entry name" value="VIT"/>
    <property type="match status" value="1"/>
</dbReference>
<accession>A0A814GTQ5</accession>
<dbReference type="SMART" id="SM00054">
    <property type="entry name" value="EFh"/>
    <property type="match status" value="1"/>
</dbReference>
<keyword evidence="2 8" id="KW-0328">Glycosyltransferase</keyword>
<keyword evidence="4" id="KW-0548">Nucleotidyltransferase</keyword>
<feature type="domain" description="PARP catalytic" evidence="11">
    <location>
        <begin position="196"/>
        <end position="401"/>
    </location>
</feature>